<evidence type="ECO:0000259" key="1">
    <source>
        <dbReference type="Pfam" id="PF13966"/>
    </source>
</evidence>
<dbReference type="Pfam" id="PF13966">
    <property type="entry name" value="zf-RVT"/>
    <property type="match status" value="1"/>
</dbReference>
<comment type="caution">
    <text evidence="2">The sequence shown here is derived from an EMBL/GenBank/DDBJ whole genome shotgun (WGS) entry which is preliminary data.</text>
</comment>
<name>A0A8T3BDS1_DENNO</name>
<reference evidence="2" key="1">
    <citation type="journal article" date="2022" name="Front. Genet.">
        <title>Chromosome-Scale Assembly of the Dendrobium nobile Genome Provides Insights Into the Molecular Mechanism of the Biosynthesis of the Medicinal Active Ingredient of Dendrobium.</title>
        <authorList>
            <person name="Xu Q."/>
            <person name="Niu S.-C."/>
            <person name="Li K.-L."/>
            <person name="Zheng P.-J."/>
            <person name="Zhang X.-J."/>
            <person name="Jia Y."/>
            <person name="Liu Y."/>
            <person name="Niu Y.-X."/>
            <person name="Yu L.-H."/>
            <person name="Chen D.-F."/>
            <person name="Zhang G.-Q."/>
        </authorList>
    </citation>
    <scope>NUCLEOTIDE SEQUENCE</scope>
    <source>
        <tissue evidence="2">Leaf</tissue>
    </source>
</reference>
<dbReference type="Proteomes" id="UP000829196">
    <property type="component" value="Unassembled WGS sequence"/>
</dbReference>
<dbReference type="OrthoDB" id="1938430at2759"/>
<protein>
    <recommendedName>
        <fullName evidence="1">Reverse transcriptase zinc-binding domain-containing protein</fullName>
    </recommendedName>
</protein>
<evidence type="ECO:0000313" key="2">
    <source>
        <dbReference type="EMBL" id="KAI0511222.1"/>
    </source>
</evidence>
<dbReference type="InterPro" id="IPR026960">
    <property type="entry name" value="RVT-Znf"/>
</dbReference>
<proteinExistence type="predicted"/>
<evidence type="ECO:0000313" key="3">
    <source>
        <dbReference type="Proteomes" id="UP000829196"/>
    </source>
</evidence>
<dbReference type="EMBL" id="JAGYWB010000009">
    <property type="protein sequence ID" value="KAI0511222.1"/>
    <property type="molecule type" value="Genomic_DNA"/>
</dbReference>
<organism evidence="2 3">
    <name type="scientific">Dendrobium nobile</name>
    <name type="common">Orchid</name>
    <dbReference type="NCBI Taxonomy" id="94219"/>
    <lineage>
        <taxon>Eukaryota</taxon>
        <taxon>Viridiplantae</taxon>
        <taxon>Streptophyta</taxon>
        <taxon>Embryophyta</taxon>
        <taxon>Tracheophyta</taxon>
        <taxon>Spermatophyta</taxon>
        <taxon>Magnoliopsida</taxon>
        <taxon>Liliopsida</taxon>
        <taxon>Asparagales</taxon>
        <taxon>Orchidaceae</taxon>
        <taxon>Epidendroideae</taxon>
        <taxon>Malaxideae</taxon>
        <taxon>Dendrobiinae</taxon>
        <taxon>Dendrobium</taxon>
    </lineage>
</organism>
<keyword evidence="3" id="KW-1185">Reference proteome</keyword>
<dbReference type="AlphaFoldDB" id="A0A8T3BDS1"/>
<sequence>MRYAMHFSCYTYTALLKGLKTIDILSKWNLDVPLTFVVCSNDEENHNHIFFECDFSFSIIISSLVPCLHHFILRPIFLQVLDFNFTSNMEKDSKEIYSMQF</sequence>
<gene>
    <name evidence="2" type="ORF">KFK09_011847</name>
</gene>
<accession>A0A8T3BDS1</accession>
<feature type="domain" description="Reverse transcriptase zinc-binding" evidence="1">
    <location>
        <begin position="6"/>
        <end position="56"/>
    </location>
</feature>